<keyword evidence="2" id="KW-1185">Reference proteome</keyword>
<dbReference type="AlphaFoldDB" id="A0A061FV66"/>
<evidence type="ECO:0000313" key="2">
    <source>
        <dbReference type="Proteomes" id="UP000026915"/>
    </source>
</evidence>
<dbReference type="OMA" id="RIKAMIF"/>
<dbReference type="InParanoid" id="A0A061FV66"/>
<dbReference type="Proteomes" id="UP000026915">
    <property type="component" value="Chromosome 3"/>
</dbReference>
<sequence length="100" mass="11834">MANIEKPKFYILEVSRNNYLSQCLDVEMHLQGQGLANAIIIDGNTNNKNKENALIFIRRHFHESLKTQYLSVRDSKILWTRLRERYDHTKTVILPQAQYD</sequence>
<organism evidence="1 2">
    <name type="scientific">Theobroma cacao</name>
    <name type="common">Cacao</name>
    <name type="synonym">Cocoa</name>
    <dbReference type="NCBI Taxonomy" id="3641"/>
    <lineage>
        <taxon>Eukaryota</taxon>
        <taxon>Viridiplantae</taxon>
        <taxon>Streptophyta</taxon>
        <taxon>Embryophyta</taxon>
        <taxon>Tracheophyta</taxon>
        <taxon>Spermatophyta</taxon>
        <taxon>Magnoliopsida</taxon>
        <taxon>eudicotyledons</taxon>
        <taxon>Gunneridae</taxon>
        <taxon>Pentapetalae</taxon>
        <taxon>rosids</taxon>
        <taxon>malvids</taxon>
        <taxon>Malvales</taxon>
        <taxon>Malvaceae</taxon>
        <taxon>Byttnerioideae</taxon>
        <taxon>Theobroma</taxon>
    </lineage>
</organism>
<dbReference type="Gramene" id="EOY21141">
    <property type="protein sequence ID" value="EOY21141"/>
    <property type="gene ID" value="TCM_012503"/>
</dbReference>
<dbReference type="PANTHER" id="PTHR33325:SF11">
    <property type="entry name" value="COLD SHOCK DOMAIN-CONTAINING PROTEIN 4-LIKE"/>
    <property type="match status" value="1"/>
</dbReference>
<name>A0A061FV66_THECC</name>
<proteinExistence type="predicted"/>
<gene>
    <name evidence="1" type="ORF">TCM_012503</name>
</gene>
<reference evidence="1 2" key="1">
    <citation type="journal article" date="2013" name="Genome Biol.">
        <title>The genome sequence of the most widely cultivated cacao type and its use to identify candidate genes regulating pod color.</title>
        <authorList>
            <person name="Motamayor J.C."/>
            <person name="Mockaitis K."/>
            <person name="Schmutz J."/>
            <person name="Haiminen N."/>
            <person name="Iii D.L."/>
            <person name="Cornejo O."/>
            <person name="Findley S.D."/>
            <person name="Zheng P."/>
            <person name="Utro F."/>
            <person name="Royaert S."/>
            <person name="Saski C."/>
            <person name="Jenkins J."/>
            <person name="Podicheti R."/>
            <person name="Zhao M."/>
            <person name="Scheffler B.E."/>
            <person name="Stack J.C."/>
            <person name="Feltus F.A."/>
            <person name="Mustiga G.M."/>
            <person name="Amores F."/>
            <person name="Phillips W."/>
            <person name="Marelli J.P."/>
            <person name="May G.D."/>
            <person name="Shapiro H."/>
            <person name="Ma J."/>
            <person name="Bustamante C.D."/>
            <person name="Schnell R.J."/>
            <person name="Main D."/>
            <person name="Gilbert D."/>
            <person name="Parida L."/>
            <person name="Kuhn D.N."/>
        </authorList>
    </citation>
    <scope>NUCLEOTIDE SEQUENCE [LARGE SCALE GENOMIC DNA]</scope>
    <source>
        <strain evidence="2">cv. Matina 1-6</strain>
    </source>
</reference>
<dbReference type="HOGENOM" id="CLU_137033_1_0_1"/>
<dbReference type="PANTHER" id="PTHR33325">
    <property type="entry name" value="ZINC FINGER, CCHC-TYPE-RELATED"/>
    <property type="match status" value="1"/>
</dbReference>
<evidence type="ECO:0000313" key="1">
    <source>
        <dbReference type="EMBL" id="EOY21141.1"/>
    </source>
</evidence>
<dbReference type="EMBL" id="CM001881">
    <property type="protein sequence ID" value="EOY21141.1"/>
    <property type="molecule type" value="Genomic_DNA"/>
</dbReference>
<protein>
    <submittedName>
        <fullName evidence="1">Uncharacterized protein</fullName>
    </submittedName>
</protein>
<accession>A0A061FV66</accession>